<protein>
    <submittedName>
        <fullName evidence="1">Uncharacterized protein</fullName>
    </submittedName>
</protein>
<organism evidence="1 2">
    <name type="scientific">Pedobacter hartonius</name>
    <dbReference type="NCBI Taxonomy" id="425514"/>
    <lineage>
        <taxon>Bacteria</taxon>
        <taxon>Pseudomonadati</taxon>
        <taxon>Bacteroidota</taxon>
        <taxon>Sphingobacteriia</taxon>
        <taxon>Sphingobacteriales</taxon>
        <taxon>Sphingobacteriaceae</taxon>
        <taxon>Pedobacter</taxon>
    </lineage>
</organism>
<sequence>MAKLDGAFGDFHGKMGNMVFYKLNGKTVGRTIGKVENFTEKQEEVLKRTELISPFLNPLIDFIRIGFKNTPKPWGWDFYSVATSMNKPGAIKGKYPDLKIDYEKVILSKGAIAPPKNPKVKLTGNSVEFSWDPDTDANGAETRDQVMLVAYFPETLKAVFLSSGARRTEGVDQLKLPSFNEDTIIETYMSFIADDRTDVSNSVYAGQLTWKGDPS</sequence>
<keyword evidence="2" id="KW-1185">Reference proteome</keyword>
<dbReference type="RefSeq" id="WP_090556248.1">
    <property type="nucleotide sequence ID" value="NZ_FNRA01000004.1"/>
</dbReference>
<name>A0A1H4CLL8_9SPHI</name>
<accession>A0A1H4CLL8</accession>
<dbReference type="AlphaFoldDB" id="A0A1H4CLL8"/>
<dbReference type="Pfam" id="PF19781">
    <property type="entry name" value="DUF6266"/>
    <property type="match status" value="1"/>
</dbReference>
<evidence type="ECO:0000313" key="1">
    <source>
        <dbReference type="EMBL" id="SEA61335.1"/>
    </source>
</evidence>
<dbReference type="OrthoDB" id="648163at2"/>
<reference evidence="1 2" key="1">
    <citation type="submission" date="2016-10" db="EMBL/GenBank/DDBJ databases">
        <authorList>
            <person name="de Groot N.N."/>
        </authorList>
    </citation>
    <scope>NUCLEOTIDE SEQUENCE [LARGE SCALE GENOMIC DNA]</scope>
    <source>
        <strain evidence="1 2">DSM 19033</strain>
    </source>
</reference>
<dbReference type="InterPro" id="IPR046233">
    <property type="entry name" value="DUF6266"/>
</dbReference>
<evidence type="ECO:0000313" key="2">
    <source>
        <dbReference type="Proteomes" id="UP000198850"/>
    </source>
</evidence>
<dbReference type="EMBL" id="FNRA01000004">
    <property type="protein sequence ID" value="SEA61335.1"/>
    <property type="molecule type" value="Genomic_DNA"/>
</dbReference>
<gene>
    <name evidence="1" type="ORF">SAMN05443550_10499</name>
</gene>
<dbReference type="Proteomes" id="UP000198850">
    <property type="component" value="Unassembled WGS sequence"/>
</dbReference>
<proteinExistence type="predicted"/>
<dbReference type="STRING" id="425514.SAMN05443550_10499"/>